<evidence type="ECO:0000256" key="1">
    <source>
        <dbReference type="ARBA" id="ARBA00004141"/>
    </source>
</evidence>
<evidence type="ECO:0000256" key="3">
    <source>
        <dbReference type="ARBA" id="ARBA00022989"/>
    </source>
</evidence>
<dbReference type="CDD" id="cd17393">
    <property type="entry name" value="MFS_MosC_like"/>
    <property type="match status" value="1"/>
</dbReference>
<comment type="subcellular location">
    <subcellularLocation>
        <location evidence="1">Membrane</location>
        <topology evidence="1">Multi-pass membrane protein</topology>
    </subcellularLocation>
</comment>
<feature type="transmembrane region" description="Helical" evidence="5">
    <location>
        <begin position="106"/>
        <end position="126"/>
    </location>
</feature>
<dbReference type="OrthoDB" id="9809599at2"/>
<dbReference type="PANTHER" id="PTHR23514:SF13">
    <property type="entry name" value="INNER MEMBRANE PROTEIN YBJJ"/>
    <property type="match status" value="1"/>
</dbReference>
<dbReference type="AlphaFoldDB" id="A0A5J5IVZ4"/>
<feature type="transmembrane region" description="Helical" evidence="5">
    <location>
        <begin position="339"/>
        <end position="360"/>
    </location>
</feature>
<dbReference type="SUPFAM" id="SSF103473">
    <property type="entry name" value="MFS general substrate transporter"/>
    <property type="match status" value="1"/>
</dbReference>
<dbReference type="Proteomes" id="UP000325827">
    <property type="component" value="Unassembled WGS sequence"/>
</dbReference>
<dbReference type="RefSeq" id="WP_150450692.1">
    <property type="nucleotide sequence ID" value="NZ_VYSA01000008.1"/>
</dbReference>
<keyword evidence="2 5" id="KW-0812">Transmembrane</keyword>
<feature type="transmembrane region" description="Helical" evidence="5">
    <location>
        <begin position="20"/>
        <end position="40"/>
    </location>
</feature>
<dbReference type="InterPro" id="IPR051788">
    <property type="entry name" value="MFS_Transporter"/>
</dbReference>
<sequence length="396" mass="40768">MAGTSSPSTLNELAGRRAQAGVAAVFFMHGLLFASWTAHIPHVKEQIGMDDGMLGLALLGVPAGSLLAVAVSSAIIPRLGSRRLVQLALTGSCLAGPFVGLTGTVWALFGALLIWGLFQGLLDIAMTTQAVTVEKARDRPLMNGMQASWSIGAFVGAATGTAGVALGTSLTFQLIIIGAPALLIGLWLSTRMLTDVEPAADSTIDPAQKVRRRVSPVMLVLGGIAFATLLMEGAVADWSSVYLRESLDGGPVAAGLGYTSFALAMVIVRLFGNRLITRFPVHVLLPLLTGVAAVVFASALLIGTVPAAIAGFFILGLGCGTVVPTVFSAAGRLQGTHPGFAVTVVSGIGWVGIFCGPPLIGLLSHATSLPTALWLIPALVALVAIACRYVTALRRD</sequence>
<dbReference type="EMBL" id="VYSA01000008">
    <property type="protein sequence ID" value="KAA9104500.1"/>
    <property type="molecule type" value="Genomic_DNA"/>
</dbReference>
<organism evidence="6 7">
    <name type="scientific">Microbacterium rhizomatis</name>
    <dbReference type="NCBI Taxonomy" id="1631477"/>
    <lineage>
        <taxon>Bacteria</taxon>
        <taxon>Bacillati</taxon>
        <taxon>Actinomycetota</taxon>
        <taxon>Actinomycetes</taxon>
        <taxon>Micrococcales</taxon>
        <taxon>Microbacteriaceae</taxon>
        <taxon>Microbacterium</taxon>
    </lineage>
</organism>
<proteinExistence type="predicted"/>
<dbReference type="GO" id="GO:0022857">
    <property type="term" value="F:transmembrane transporter activity"/>
    <property type="evidence" value="ECO:0007669"/>
    <property type="project" value="InterPro"/>
</dbReference>
<keyword evidence="3 5" id="KW-1133">Transmembrane helix</keyword>
<evidence type="ECO:0000256" key="4">
    <source>
        <dbReference type="ARBA" id="ARBA00023136"/>
    </source>
</evidence>
<gene>
    <name evidence="6" type="ORF">F6B43_19210</name>
</gene>
<evidence type="ECO:0000313" key="6">
    <source>
        <dbReference type="EMBL" id="KAA9104500.1"/>
    </source>
</evidence>
<protein>
    <submittedName>
        <fullName evidence="6">MFS transporter</fullName>
    </submittedName>
</protein>
<dbReference type="Gene3D" id="1.20.1250.20">
    <property type="entry name" value="MFS general substrate transporter like domains"/>
    <property type="match status" value="2"/>
</dbReference>
<feature type="transmembrane region" description="Helical" evidence="5">
    <location>
        <begin position="283"/>
        <end position="302"/>
    </location>
</feature>
<name>A0A5J5IVZ4_9MICO</name>
<keyword evidence="7" id="KW-1185">Reference proteome</keyword>
<feature type="transmembrane region" description="Helical" evidence="5">
    <location>
        <begin position="251"/>
        <end position="271"/>
    </location>
</feature>
<feature type="transmembrane region" description="Helical" evidence="5">
    <location>
        <begin position="308"/>
        <end position="327"/>
    </location>
</feature>
<accession>A0A5J5IVZ4</accession>
<dbReference type="GO" id="GO:0016020">
    <property type="term" value="C:membrane"/>
    <property type="evidence" value="ECO:0007669"/>
    <property type="project" value="UniProtKB-SubCell"/>
</dbReference>
<feature type="transmembrane region" description="Helical" evidence="5">
    <location>
        <begin position="172"/>
        <end position="193"/>
    </location>
</feature>
<feature type="transmembrane region" description="Helical" evidence="5">
    <location>
        <begin position="52"/>
        <end position="76"/>
    </location>
</feature>
<dbReference type="InterPro" id="IPR011701">
    <property type="entry name" value="MFS"/>
</dbReference>
<feature type="transmembrane region" description="Helical" evidence="5">
    <location>
        <begin position="372"/>
        <end position="391"/>
    </location>
</feature>
<feature type="transmembrane region" description="Helical" evidence="5">
    <location>
        <begin position="214"/>
        <end position="231"/>
    </location>
</feature>
<feature type="transmembrane region" description="Helical" evidence="5">
    <location>
        <begin position="147"/>
        <end position="166"/>
    </location>
</feature>
<dbReference type="PANTHER" id="PTHR23514">
    <property type="entry name" value="BYPASS OF STOP CODON PROTEIN 6"/>
    <property type="match status" value="1"/>
</dbReference>
<comment type="caution">
    <text evidence="6">The sequence shown here is derived from an EMBL/GenBank/DDBJ whole genome shotgun (WGS) entry which is preliminary data.</text>
</comment>
<dbReference type="Pfam" id="PF07690">
    <property type="entry name" value="MFS_1"/>
    <property type="match status" value="1"/>
</dbReference>
<dbReference type="InterPro" id="IPR036259">
    <property type="entry name" value="MFS_trans_sf"/>
</dbReference>
<evidence type="ECO:0000313" key="7">
    <source>
        <dbReference type="Proteomes" id="UP000325827"/>
    </source>
</evidence>
<keyword evidence="4 5" id="KW-0472">Membrane</keyword>
<evidence type="ECO:0000256" key="5">
    <source>
        <dbReference type="SAM" id="Phobius"/>
    </source>
</evidence>
<evidence type="ECO:0000256" key="2">
    <source>
        <dbReference type="ARBA" id="ARBA00022692"/>
    </source>
</evidence>
<reference evidence="7" key="1">
    <citation type="submission" date="2019-09" db="EMBL/GenBank/DDBJ databases">
        <title>Mumia zhuanghuii sp. nov. isolated from the intestinal contents of plateau pika (Ochotona curzoniae) in the Qinghai-Tibet plateau of China.</title>
        <authorList>
            <person name="Tian Z."/>
        </authorList>
    </citation>
    <scope>NUCLEOTIDE SEQUENCE [LARGE SCALE GENOMIC DNA]</scope>
    <source>
        <strain evidence="7">JCM 30598</strain>
    </source>
</reference>